<reference evidence="1" key="1">
    <citation type="submission" date="2014-09" db="EMBL/GenBank/DDBJ databases">
        <authorList>
            <person name="Magalhaes I.L.F."/>
            <person name="Oliveira U."/>
            <person name="Santos F.R."/>
            <person name="Vidigal T.H.D.A."/>
            <person name="Brescovit A.D."/>
            <person name="Santos A.J."/>
        </authorList>
    </citation>
    <scope>NUCLEOTIDE SEQUENCE</scope>
    <source>
        <tissue evidence="1">Shoot tissue taken approximately 20 cm above the soil surface</tissue>
    </source>
</reference>
<evidence type="ECO:0000313" key="1">
    <source>
        <dbReference type="EMBL" id="JAD73531.1"/>
    </source>
</evidence>
<sequence>MAVEGTSHNLTEPLFLWCPFNLQGHVT</sequence>
<accession>A0A0A9CD92</accession>
<reference evidence="1" key="2">
    <citation type="journal article" date="2015" name="Data Brief">
        <title>Shoot transcriptome of the giant reed, Arundo donax.</title>
        <authorList>
            <person name="Barrero R.A."/>
            <person name="Guerrero F.D."/>
            <person name="Moolhuijzen P."/>
            <person name="Goolsby J.A."/>
            <person name="Tidwell J."/>
            <person name="Bellgard S.E."/>
            <person name="Bellgard M.I."/>
        </authorList>
    </citation>
    <scope>NUCLEOTIDE SEQUENCE</scope>
    <source>
        <tissue evidence="1">Shoot tissue taken approximately 20 cm above the soil surface</tissue>
    </source>
</reference>
<organism evidence="1">
    <name type="scientific">Arundo donax</name>
    <name type="common">Giant reed</name>
    <name type="synonym">Donax arundinaceus</name>
    <dbReference type="NCBI Taxonomy" id="35708"/>
    <lineage>
        <taxon>Eukaryota</taxon>
        <taxon>Viridiplantae</taxon>
        <taxon>Streptophyta</taxon>
        <taxon>Embryophyta</taxon>
        <taxon>Tracheophyta</taxon>
        <taxon>Spermatophyta</taxon>
        <taxon>Magnoliopsida</taxon>
        <taxon>Liliopsida</taxon>
        <taxon>Poales</taxon>
        <taxon>Poaceae</taxon>
        <taxon>PACMAD clade</taxon>
        <taxon>Arundinoideae</taxon>
        <taxon>Arundineae</taxon>
        <taxon>Arundo</taxon>
    </lineage>
</organism>
<proteinExistence type="predicted"/>
<name>A0A0A9CD92_ARUDO</name>
<dbReference type="AlphaFoldDB" id="A0A0A9CD92"/>
<protein>
    <submittedName>
        <fullName evidence="1">Uncharacterized protein</fullName>
    </submittedName>
</protein>
<dbReference type="EMBL" id="GBRH01224364">
    <property type="protein sequence ID" value="JAD73531.1"/>
    <property type="molecule type" value="Transcribed_RNA"/>
</dbReference>